<feature type="transmembrane region" description="Helical" evidence="8">
    <location>
        <begin position="56"/>
        <end position="80"/>
    </location>
</feature>
<keyword evidence="5 8" id="KW-0812">Transmembrane</keyword>
<evidence type="ECO:0000256" key="5">
    <source>
        <dbReference type="ARBA" id="ARBA00022692"/>
    </source>
</evidence>
<evidence type="ECO:0000259" key="10">
    <source>
        <dbReference type="Pfam" id="PF08019"/>
    </source>
</evidence>
<evidence type="ECO:0000256" key="2">
    <source>
        <dbReference type="ARBA" id="ARBA00022475"/>
    </source>
</evidence>
<evidence type="ECO:0000256" key="7">
    <source>
        <dbReference type="ARBA" id="ARBA00023136"/>
    </source>
</evidence>
<dbReference type="CDD" id="cd16017">
    <property type="entry name" value="LptA"/>
    <property type="match status" value="1"/>
</dbReference>
<dbReference type="GO" id="GO:0005886">
    <property type="term" value="C:plasma membrane"/>
    <property type="evidence" value="ECO:0007669"/>
    <property type="project" value="UniProtKB-SubCell"/>
</dbReference>
<dbReference type="InterPro" id="IPR040423">
    <property type="entry name" value="PEA_transferase"/>
</dbReference>
<feature type="transmembrane region" description="Helical" evidence="8">
    <location>
        <begin position="168"/>
        <end position="189"/>
    </location>
</feature>
<evidence type="ECO:0000313" key="11">
    <source>
        <dbReference type="EMBL" id="SFZ77806.1"/>
    </source>
</evidence>
<keyword evidence="3" id="KW-0997">Cell inner membrane</keyword>
<dbReference type="AlphaFoldDB" id="A0A1K2HLY9"/>
<keyword evidence="12" id="KW-1185">Reference proteome</keyword>
<dbReference type="OrthoDB" id="9786870at2"/>
<dbReference type="InterPro" id="IPR012549">
    <property type="entry name" value="EptA-like_N"/>
</dbReference>
<comment type="subcellular location">
    <subcellularLocation>
        <location evidence="1">Cell inner membrane</location>
        <topology evidence="1">Multi-pass membrane protein</topology>
    </subcellularLocation>
</comment>
<sequence>MQLSFHFPTPLQTSRWGWLSQRPRLSSETLTALLCAYFVLFCNAGFWHGALSGRPFWAWQSWLFTLAVGLALLGLHFALLAPWVNRWSAKPLLATAVLASAAASYFTQRYQVYFDTSMLRNLLKTDVREASELFNWGLLTHLLAYGALPLLLLWRVQLRPAPVLRATLRRLAWVLAALLLSAGAILLVFQDFSSLMRNHKALRHLITPGNLIVSTLRVAAAESALPSGPKLPVGTDAQLGASWRSRSKPAVLVVVVGETARAANWGLNGYARPTTPELAKLPIINFPAVSACGTNTEVSLPCMFSPYGRHDYDERAIRQHESLLHVLQHAKLGVLWRDNQSGCKGVCSDLPLEQLDAAKDPALCEGEHCLDEILLKDLDARIAASPGSLVIVLHQLGNHGPAYYRRYPASQRVFTPTCDTAELRDCTREQIVNSYDNALRYTDHLLAQTIQLLGAQTSHDAALIYVSDHGESLGENGVFLHGLPRAIAPTQQTQVPMLMWLSPGYQQSFALRADCLARQAHKPISHDYLFHTVLGMLDVQSSVYARDYDLSADCRS</sequence>
<protein>
    <submittedName>
        <fullName evidence="11">Lipid A ethanolaminephosphotransferase</fullName>
    </submittedName>
</protein>
<evidence type="ECO:0000256" key="3">
    <source>
        <dbReference type="ARBA" id="ARBA00022519"/>
    </source>
</evidence>
<evidence type="ECO:0000256" key="6">
    <source>
        <dbReference type="ARBA" id="ARBA00022989"/>
    </source>
</evidence>
<feature type="domain" description="Phosphoethanolamine transferase N-terminal" evidence="10">
    <location>
        <begin position="73"/>
        <end position="220"/>
    </location>
</feature>
<evidence type="ECO:0000259" key="9">
    <source>
        <dbReference type="Pfam" id="PF00884"/>
    </source>
</evidence>
<dbReference type="Pfam" id="PF00884">
    <property type="entry name" value="Sulfatase"/>
    <property type="match status" value="1"/>
</dbReference>
<proteinExistence type="predicted"/>
<dbReference type="SUPFAM" id="SSF53649">
    <property type="entry name" value="Alkaline phosphatase-like"/>
    <property type="match status" value="1"/>
</dbReference>
<dbReference type="Pfam" id="PF08019">
    <property type="entry name" value="EptA_B_N"/>
    <property type="match status" value="1"/>
</dbReference>
<dbReference type="GO" id="GO:0016776">
    <property type="term" value="F:phosphotransferase activity, phosphate group as acceptor"/>
    <property type="evidence" value="ECO:0007669"/>
    <property type="project" value="TreeGrafter"/>
</dbReference>
<evidence type="ECO:0000256" key="8">
    <source>
        <dbReference type="SAM" id="Phobius"/>
    </source>
</evidence>
<dbReference type="Gene3D" id="3.40.720.10">
    <property type="entry name" value="Alkaline Phosphatase, subunit A"/>
    <property type="match status" value="1"/>
</dbReference>
<evidence type="ECO:0000256" key="1">
    <source>
        <dbReference type="ARBA" id="ARBA00004429"/>
    </source>
</evidence>
<keyword evidence="4 11" id="KW-0808">Transferase</keyword>
<evidence type="ECO:0000313" key="12">
    <source>
        <dbReference type="Proteomes" id="UP000186513"/>
    </source>
</evidence>
<dbReference type="GO" id="GO:0009244">
    <property type="term" value="P:lipopolysaccharide core region biosynthetic process"/>
    <property type="evidence" value="ECO:0007669"/>
    <property type="project" value="TreeGrafter"/>
</dbReference>
<feature type="domain" description="Sulfatase N-terminal" evidence="9">
    <location>
        <begin position="252"/>
        <end position="539"/>
    </location>
</feature>
<dbReference type="NCBIfam" id="NF028537">
    <property type="entry name" value="P_eth_NH2_trans"/>
    <property type="match status" value="1"/>
</dbReference>
<dbReference type="InterPro" id="IPR000917">
    <property type="entry name" value="Sulfatase_N"/>
</dbReference>
<gene>
    <name evidence="11" type="ORF">SAMN02745887_02603</name>
</gene>
<feature type="transmembrane region" description="Helical" evidence="8">
    <location>
        <begin position="30"/>
        <end position="50"/>
    </location>
</feature>
<dbReference type="STRING" id="1121279.SAMN02745887_02603"/>
<keyword evidence="2" id="KW-1003">Cell membrane</keyword>
<keyword evidence="7 8" id="KW-0472">Membrane</keyword>
<dbReference type="RefSeq" id="WP_084658563.1">
    <property type="nucleotide sequence ID" value="NZ_FPKR01000010.1"/>
</dbReference>
<dbReference type="PANTHER" id="PTHR30443:SF0">
    <property type="entry name" value="PHOSPHOETHANOLAMINE TRANSFERASE EPTA"/>
    <property type="match status" value="1"/>
</dbReference>
<name>A0A1K2HLY9_9NEIS</name>
<organism evidence="11 12">
    <name type="scientific">Chitinimonas taiwanensis DSM 18899</name>
    <dbReference type="NCBI Taxonomy" id="1121279"/>
    <lineage>
        <taxon>Bacteria</taxon>
        <taxon>Pseudomonadati</taxon>
        <taxon>Pseudomonadota</taxon>
        <taxon>Betaproteobacteria</taxon>
        <taxon>Neisseriales</taxon>
        <taxon>Chitinibacteraceae</taxon>
        <taxon>Chitinimonas</taxon>
    </lineage>
</organism>
<keyword evidence="6 8" id="KW-1133">Transmembrane helix</keyword>
<dbReference type="InterPro" id="IPR017850">
    <property type="entry name" value="Alkaline_phosphatase_core_sf"/>
</dbReference>
<accession>A0A1K2HLY9</accession>
<dbReference type="Proteomes" id="UP000186513">
    <property type="component" value="Unassembled WGS sequence"/>
</dbReference>
<evidence type="ECO:0000256" key="4">
    <source>
        <dbReference type="ARBA" id="ARBA00022679"/>
    </source>
</evidence>
<feature type="transmembrane region" description="Helical" evidence="8">
    <location>
        <begin position="92"/>
        <end position="113"/>
    </location>
</feature>
<dbReference type="PANTHER" id="PTHR30443">
    <property type="entry name" value="INNER MEMBRANE PROTEIN"/>
    <property type="match status" value="1"/>
</dbReference>
<reference evidence="11 12" key="1">
    <citation type="submission" date="2016-11" db="EMBL/GenBank/DDBJ databases">
        <authorList>
            <person name="Jaros S."/>
            <person name="Januszkiewicz K."/>
            <person name="Wedrychowicz H."/>
        </authorList>
    </citation>
    <scope>NUCLEOTIDE SEQUENCE [LARGE SCALE GENOMIC DNA]</scope>
    <source>
        <strain evidence="11 12">DSM 18899</strain>
    </source>
</reference>
<dbReference type="EMBL" id="FPKR01000010">
    <property type="protein sequence ID" value="SFZ77806.1"/>
    <property type="molecule type" value="Genomic_DNA"/>
</dbReference>
<dbReference type="InterPro" id="IPR058130">
    <property type="entry name" value="PEA_transf_C"/>
</dbReference>
<feature type="transmembrane region" description="Helical" evidence="8">
    <location>
        <begin position="133"/>
        <end position="156"/>
    </location>
</feature>